<geneLocation type="plasmid" evidence="1">
    <name>pM7012</name>
</geneLocation>
<sequence length="113" mass="13037">MSANIKAVKSNPAAVPSNYRARVKAEKTADGNYLIRVDDEIRFAATRVDDWPAFWELRAIVGGVRSETVLETGNEHWDLIESIERGQWWMPEEMIIPLPSASKARIVRERLWW</sequence>
<proteinExistence type="predicted"/>
<name>V5YPI8_9BURK</name>
<accession>V5YPI8</accession>
<dbReference type="RefSeq" id="WP_023842778.1">
    <property type="nucleotide sequence ID" value="NC_022995.1"/>
</dbReference>
<reference evidence="1" key="1">
    <citation type="journal article" date="2014" name="Microbiology">
        <title>A 2,4-dichlorophenoxyacetic acid degradation plasmid pM7012 discloses distribution of an unclassified megaplasmid group across bacterial species.</title>
        <authorList>
            <person name="Sakai Y."/>
            <person name="Ogawa N."/>
            <person name="Shimomura Y."/>
            <person name="Fujii T."/>
        </authorList>
    </citation>
    <scope>NUCLEOTIDE SEQUENCE</scope>
    <source>
        <strain evidence="1">M701</strain>
    </source>
</reference>
<organism evidence="1">
    <name type="scientific">Burkholderia sp. M701</name>
    <dbReference type="NCBI Taxonomy" id="326454"/>
    <lineage>
        <taxon>Bacteria</taxon>
        <taxon>Pseudomonadati</taxon>
        <taxon>Pseudomonadota</taxon>
        <taxon>Betaproteobacteria</taxon>
        <taxon>Burkholderiales</taxon>
        <taxon>Burkholderiaceae</taxon>
        <taxon>Burkholderia</taxon>
    </lineage>
</organism>
<reference evidence="1" key="2">
    <citation type="submission" date="2024-06" db="EMBL/GenBank/DDBJ databases">
        <authorList>
            <person name="Sakai Y."/>
            <person name="Fujii T."/>
        </authorList>
    </citation>
    <scope>NUCLEOTIDE SEQUENCE</scope>
    <source>
        <strain evidence="1">M701</strain>
        <plasmid evidence="1">pM7012</plasmid>
    </source>
</reference>
<evidence type="ECO:0000313" key="1">
    <source>
        <dbReference type="EMBL" id="BAO19238.1"/>
    </source>
</evidence>
<dbReference type="EMBL" id="AB853026">
    <property type="protein sequence ID" value="BAO19238.1"/>
    <property type="molecule type" value="Genomic_DNA"/>
</dbReference>
<keyword evidence="1" id="KW-0614">Plasmid</keyword>
<dbReference type="AlphaFoldDB" id="V5YPI8"/>
<protein>
    <submittedName>
        <fullName evidence="1">Uncharacterized protein</fullName>
    </submittedName>
</protein>